<comment type="caution">
    <text evidence="2">The sequence shown here is derived from an EMBL/GenBank/DDBJ whole genome shotgun (WGS) entry which is preliminary data.</text>
</comment>
<dbReference type="Proteomes" id="UP001524473">
    <property type="component" value="Unassembled WGS sequence"/>
</dbReference>
<evidence type="ECO:0000313" key="3">
    <source>
        <dbReference type="Proteomes" id="UP001524473"/>
    </source>
</evidence>
<feature type="non-terminal residue" evidence="2">
    <location>
        <position position="399"/>
    </location>
</feature>
<accession>A0ABT1S4I6</accession>
<gene>
    <name evidence="2" type="ORF">NE695_18275</name>
</gene>
<dbReference type="EMBL" id="JANFZH010000095">
    <property type="protein sequence ID" value="MCQ4841849.1"/>
    <property type="molecule type" value="Genomic_DNA"/>
</dbReference>
<feature type="transmembrane region" description="Helical" evidence="1">
    <location>
        <begin position="242"/>
        <end position="265"/>
    </location>
</feature>
<sequence length="399" mass="46431">MRDFISEIKKINTDGLIYKFSEISIEMFKKNQYMRKVERPVIRYGRNQKLIVQLSAWDIPNIAFLSVKESNDYRHADKVSSVGQLVDLYREYDNEHSATESIKNAADGVFRVVLGMTAEQFQYQNLWWIYEKFNRDYYILLAGKNFEHRSKIDTNAAVKEVFGCSVDDYIAILLMIFWLCSQHPDPLSAPESLYCRKENTILTTENITKFIGYYSCDYKELREDSLGKQLLYSKPFIKTQRYGVYLAVSMYLVSMMVGNGLYWLVRDYYFKQGTQKFVNAFGLLFEDYIKDLAMNYCEPTEWSVLSTGSKKGADFLFDFGVLQILVESKSSLLKLDVKQQVPNLKSVKTFFDHTISEAYAQLNSSYEQLNGKVDVPVIKIIRKLQVQVGHPAVENWGFR</sequence>
<proteinExistence type="predicted"/>
<evidence type="ECO:0000313" key="2">
    <source>
        <dbReference type="EMBL" id="MCQ4841849.1"/>
    </source>
</evidence>
<evidence type="ECO:0000256" key="1">
    <source>
        <dbReference type="SAM" id="Phobius"/>
    </source>
</evidence>
<keyword evidence="1" id="KW-0812">Transmembrane</keyword>
<organism evidence="2 3">
    <name type="scientific">Neglectibacter timonensis</name>
    <dbReference type="NCBI Taxonomy" id="1776382"/>
    <lineage>
        <taxon>Bacteria</taxon>
        <taxon>Bacillati</taxon>
        <taxon>Bacillota</taxon>
        <taxon>Clostridia</taxon>
        <taxon>Eubacteriales</taxon>
        <taxon>Oscillospiraceae</taxon>
        <taxon>Neglectibacter</taxon>
    </lineage>
</organism>
<dbReference type="RefSeq" id="WP_256192483.1">
    <property type="nucleotide sequence ID" value="NZ_JANFZG010000093.1"/>
</dbReference>
<reference evidence="2 3" key="1">
    <citation type="submission" date="2022-06" db="EMBL/GenBank/DDBJ databases">
        <title>Isolation of gut microbiota from human fecal samples.</title>
        <authorList>
            <person name="Pamer E.G."/>
            <person name="Barat B."/>
            <person name="Waligurski E."/>
            <person name="Medina S."/>
            <person name="Paddock L."/>
            <person name="Mostad J."/>
        </authorList>
    </citation>
    <scope>NUCLEOTIDE SEQUENCE [LARGE SCALE GENOMIC DNA]</scope>
    <source>
        <strain evidence="2 3">DFI.9.73</strain>
    </source>
</reference>
<name>A0ABT1S4I6_9FIRM</name>
<keyword evidence="1" id="KW-1133">Transmembrane helix</keyword>
<keyword evidence="1" id="KW-0472">Membrane</keyword>
<keyword evidence="3" id="KW-1185">Reference proteome</keyword>
<protein>
    <submittedName>
        <fullName evidence="2">Uncharacterized protein</fullName>
    </submittedName>
</protein>